<dbReference type="PANTHER" id="PTHR48200">
    <property type="entry name" value="PROTEIN, PUTATIVE-RELATED"/>
    <property type="match status" value="1"/>
</dbReference>
<dbReference type="AlphaFoldDB" id="A0A7J8SXU5"/>
<feature type="coiled-coil region" evidence="1">
    <location>
        <begin position="129"/>
        <end position="163"/>
    </location>
</feature>
<evidence type="ECO:0000256" key="2">
    <source>
        <dbReference type="SAM" id="Phobius"/>
    </source>
</evidence>
<reference evidence="3 4" key="1">
    <citation type="journal article" date="2019" name="Genome Biol. Evol.">
        <title>Insights into the evolution of the New World diploid cottons (Gossypium, subgenus Houzingenia) based on genome sequencing.</title>
        <authorList>
            <person name="Grover C.E."/>
            <person name="Arick M.A. 2nd"/>
            <person name="Thrash A."/>
            <person name="Conover J.L."/>
            <person name="Sanders W.S."/>
            <person name="Peterson D.G."/>
            <person name="Frelichowski J.E."/>
            <person name="Scheffler J.A."/>
            <person name="Scheffler B.E."/>
            <person name="Wendel J.F."/>
        </authorList>
    </citation>
    <scope>NUCLEOTIDE SEQUENCE [LARGE SCALE GENOMIC DNA]</scope>
    <source>
        <strain evidence="3">27</strain>
        <tissue evidence="3">Leaf</tissue>
    </source>
</reference>
<feature type="non-terminal residue" evidence="3">
    <location>
        <position position="175"/>
    </location>
</feature>
<proteinExistence type="predicted"/>
<comment type="caution">
    <text evidence="3">The sequence shown here is derived from an EMBL/GenBank/DDBJ whole genome shotgun (WGS) entry which is preliminary data.</text>
</comment>
<keyword evidence="2" id="KW-0812">Transmembrane</keyword>
<feature type="transmembrane region" description="Helical" evidence="2">
    <location>
        <begin position="84"/>
        <end position="102"/>
    </location>
</feature>
<gene>
    <name evidence="3" type="ORF">Godav_002968</name>
</gene>
<evidence type="ECO:0000313" key="3">
    <source>
        <dbReference type="EMBL" id="MBA0630921.1"/>
    </source>
</evidence>
<organism evidence="3 4">
    <name type="scientific">Gossypium davidsonii</name>
    <name type="common">Davidson's cotton</name>
    <name type="synonym">Gossypium klotzschianum subsp. davidsonii</name>
    <dbReference type="NCBI Taxonomy" id="34287"/>
    <lineage>
        <taxon>Eukaryota</taxon>
        <taxon>Viridiplantae</taxon>
        <taxon>Streptophyta</taxon>
        <taxon>Embryophyta</taxon>
        <taxon>Tracheophyta</taxon>
        <taxon>Spermatophyta</taxon>
        <taxon>Magnoliopsida</taxon>
        <taxon>eudicotyledons</taxon>
        <taxon>Gunneridae</taxon>
        <taxon>Pentapetalae</taxon>
        <taxon>rosids</taxon>
        <taxon>malvids</taxon>
        <taxon>Malvales</taxon>
        <taxon>Malvaceae</taxon>
        <taxon>Malvoideae</taxon>
        <taxon>Gossypium</taxon>
    </lineage>
</organism>
<dbReference type="PANTHER" id="PTHR48200:SF1">
    <property type="entry name" value="AMINOTRANSFERASE-LIKE PLANT MOBILE DOMAIN-CONTAINING PROTEIN"/>
    <property type="match status" value="1"/>
</dbReference>
<protein>
    <submittedName>
        <fullName evidence="3">Uncharacterized protein</fullName>
    </submittedName>
</protein>
<accession>A0A7J8SXU5</accession>
<sequence length="175" mass="20187">VDLVPTVEEYTTLLRCLRIQVDKAYSRAVNVPTFLKRLMSITGMSEQWVAARIKQKGDSKCTNWKSLRDLILAHPDTKEKDFDWVPLLGIWGAIGYAPLLVLRQYKSRQFILATQGLAQCEFAYKGDNYKKKRLEAEKMRKGKNKAEEDLDSLKTDYKKLRLSIRTVGLDKTSEQ</sequence>
<evidence type="ECO:0000256" key="1">
    <source>
        <dbReference type="SAM" id="Coils"/>
    </source>
</evidence>
<dbReference type="Proteomes" id="UP000593561">
    <property type="component" value="Unassembled WGS sequence"/>
</dbReference>
<name>A0A7J8SXU5_GOSDV</name>
<evidence type="ECO:0000313" key="4">
    <source>
        <dbReference type="Proteomes" id="UP000593561"/>
    </source>
</evidence>
<keyword evidence="1" id="KW-0175">Coiled coil</keyword>
<keyword evidence="2" id="KW-1133">Transmembrane helix</keyword>
<keyword evidence="4" id="KW-1185">Reference proteome</keyword>
<dbReference type="EMBL" id="JABFAC010000012">
    <property type="protein sequence ID" value="MBA0630921.1"/>
    <property type="molecule type" value="Genomic_DNA"/>
</dbReference>
<keyword evidence="2" id="KW-0472">Membrane</keyword>